<dbReference type="InterPro" id="IPR028098">
    <property type="entry name" value="Glyco_trans_4-like_N"/>
</dbReference>
<dbReference type="InterPro" id="IPR050194">
    <property type="entry name" value="Glycosyltransferase_grp1"/>
</dbReference>
<evidence type="ECO:0000313" key="3">
    <source>
        <dbReference type="Proteomes" id="UP000178392"/>
    </source>
</evidence>
<gene>
    <name evidence="2" type="ORF">A3E65_00385</name>
</gene>
<dbReference type="EMBL" id="MFLS01000031">
    <property type="protein sequence ID" value="OGG71863.1"/>
    <property type="molecule type" value="Genomic_DNA"/>
</dbReference>
<dbReference type="SUPFAM" id="SSF53756">
    <property type="entry name" value="UDP-Glycosyltransferase/glycogen phosphorylase"/>
    <property type="match status" value="1"/>
</dbReference>
<evidence type="ECO:0000313" key="2">
    <source>
        <dbReference type="EMBL" id="OGG71863.1"/>
    </source>
</evidence>
<sequence>MKVLMVTGDKRFGQGHPRHDLQASAVEKLVVLYVGRGALWPAVPQEHFDVVTAQDPFWRGLFAWYAARRGGARLNIQVHTDLSAAPFFRHILAQMVLRHADSVRVVSEKLQKQVQTMGVKAPTHVLPIYVDLSPFKTLIRLPHEQKTILWFGRFEPEKDPLFALSALKEIREADIDAKLIMLGSGSLESVLRIHARELPIKFPGWQDPKQYLATADVVLSTSRHESWGASIVEALAAGVPVVSLDVGVAREAGAIVVPRSELARAVIEVLKNGTRGELKLSLPGKEEWAKRWRETLI</sequence>
<dbReference type="Proteomes" id="UP000178392">
    <property type="component" value="Unassembled WGS sequence"/>
</dbReference>
<accession>A0A1F6EDV4</accession>
<dbReference type="PANTHER" id="PTHR45947:SF3">
    <property type="entry name" value="SULFOQUINOVOSYL TRANSFERASE SQD2"/>
    <property type="match status" value="1"/>
</dbReference>
<protein>
    <recommendedName>
        <fullName evidence="1">Glycosyltransferase subfamily 4-like N-terminal domain-containing protein</fullName>
    </recommendedName>
</protein>
<proteinExistence type="predicted"/>
<organism evidence="2 3">
    <name type="scientific">Candidatus Kaiserbacteria bacterium RIFCSPHIGHO2_12_FULL_56_13</name>
    <dbReference type="NCBI Taxonomy" id="1798505"/>
    <lineage>
        <taxon>Bacteria</taxon>
        <taxon>Candidatus Kaiseribacteriota</taxon>
    </lineage>
</organism>
<evidence type="ECO:0000259" key="1">
    <source>
        <dbReference type="Pfam" id="PF13439"/>
    </source>
</evidence>
<comment type="caution">
    <text evidence="2">The sequence shown here is derived from an EMBL/GenBank/DDBJ whole genome shotgun (WGS) entry which is preliminary data.</text>
</comment>
<reference evidence="2 3" key="1">
    <citation type="journal article" date="2016" name="Nat. Commun.">
        <title>Thousands of microbial genomes shed light on interconnected biogeochemical processes in an aquifer system.</title>
        <authorList>
            <person name="Anantharaman K."/>
            <person name="Brown C.T."/>
            <person name="Hug L.A."/>
            <person name="Sharon I."/>
            <person name="Castelle C.J."/>
            <person name="Probst A.J."/>
            <person name="Thomas B.C."/>
            <person name="Singh A."/>
            <person name="Wilkins M.J."/>
            <person name="Karaoz U."/>
            <person name="Brodie E.L."/>
            <person name="Williams K.H."/>
            <person name="Hubbard S.S."/>
            <person name="Banfield J.F."/>
        </authorList>
    </citation>
    <scope>NUCLEOTIDE SEQUENCE [LARGE SCALE GENOMIC DNA]</scope>
</reference>
<dbReference type="Pfam" id="PF13439">
    <property type="entry name" value="Glyco_transf_4"/>
    <property type="match status" value="1"/>
</dbReference>
<dbReference type="AlphaFoldDB" id="A0A1F6EDV4"/>
<dbReference type="PANTHER" id="PTHR45947">
    <property type="entry name" value="SULFOQUINOVOSYL TRANSFERASE SQD2"/>
    <property type="match status" value="1"/>
</dbReference>
<dbReference type="Pfam" id="PF13692">
    <property type="entry name" value="Glyco_trans_1_4"/>
    <property type="match status" value="1"/>
</dbReference>
<name>A0A1F6EDV4_9BACT</name>
<dbReference type="Gene3D" id="3.40.50.2000">
    <property type="entry name" value="Glycogen Phosphorylase B"/>
    <property type="match status" value="2"/>
</dbReference>
<dbReference type="GO" id="GO:0016757">
    <property type="term" value="F:glycosyltransferase activity"/>
    <property type="evidence" value="ECO:0007669"/>
    <property type="project" value="TreeGrafter"/>
</dbReference>
<feature type="domain" description="Glycosyltransferase subfamily 4-like N-terminal" evidence="1">
    <location>
        <begin position="35"/>
        <end position="133"/>
    </location>
</feature>